<protein>
    <submittedName>
        <fullName evidence="2">GNAT family N-acetyltransferase</fullName>
    </submittedName>
</protein>
<comment type="caution">
    <text evidence="2">The sequence shown here is derived from an EMBL/GenBank/DDBJ whole genome shotgun (WGS) entry which is preliminary data.</text>
</comment>
<dbReference type="GO" id="GO:0016747">
    <property type="term" value="F:acyltransferase activity, transferring groups other than amino-acyl groups"/>
    <property type="evidence" value="ECO:0007669"/>
    <property type="project" value="InterPro"/>
</dbReference>
<dbReference type="PANTHER" id="PTHR43415">
    <property type="entry name" value="SPERMIDINE N(1)-ACETYLTRANSFERASE"/>
    <property type="match status" value="1"/>
</dbReference>
<dbReference type="PANTHER" id="PTHR43415:SF3">
    <property type="entry name" value="GNAT-FAMILY ACETYLTRANSFERASE"/>
    <property type="match status" value="1"/>
</dbReference>
<feature type="domain" description="N-acetyltransferase" evidence="1">
    <location>
        <begin position="18"/>
        <end position="160"/>
    </location>
</feature>
<gene>
    <name evidence="2" type="ORF">KME15_15310</name>
</gene>
<name>A0A951QB54_9CYAN</name>
<evidence type="ECO:0000259" key="1">
    <source>
        <dbReference type="Pfam" id="PF13302"/>
    </source>
</evidence>
<dbReference type="InterPro" id="IPR000182">
    <property type="entry name" value="GNAT_dom"/>
</dbReference>
<dbReference type="EMBL" id="JAHHHD010000017">
    <property type="protein sequence ID" value="MBW4660042.1"/>
    <property type="molecule type" value="Genomic_DNA"/>
</dbReference>
<reference evidence="2" key="1">
    <citation type="submission" date="2021-05" db="EMBL/GenBank/DDBJ databases">
        <authorList>
            <person name="Pietrasiak N."/>
            <person name="Ward R."/>
            <person name="Stajich J.E."/>
            <person name="Kurbessoian T."/>
        </authorList>
    </citation>
    <scope>NUCLEOTIDE SEQUENCE</scope>
    <source>
        <strain evidence="2">UHER 2000/2452</strain>
    </source>
</reference>
<dbReference type="InterPro" id="IPR016181">
    <property type="entry name" value="Acyl_CoA_acyltransferase"/>
</dbReference>
<dbReference type="Proteomes" id="UP000757435">
    <property type="component" value="Unassembled WGS sequence"/>
</dbReference>
<dbReference type="Pfam" id="PF13302">
    <property type="entry name" value="Acetyltransf_3"/>
    <property type="match status" value="1"/>
</dbReference>
<accession>A0A951QB54</accession>
<evidence type="ECO:0000313" key="3">
    <source>
        <dbReference type="Proteomes" id="UP000757435"/>
    </source>
</evidence>
<dbReference type="AlphaFoldDB" id="A0A951QB54"/>
<reference evidence="2" key="2">
    <citation type="journal article" date="2022" name="Microbiol. Resour. Announc.">
        <title>Metagenome Sequencing to Explore Phylogenomics of Terrestrial Cyanobacteria.</title>
        <authorList>
            <person name="Ward R.D."/>
            <person name="Stajich J.E."/>
            <person name="Johansen J.R."/>
            <person name="Huntemann M."/>
            <person name="Clum A."/>
            <person name="Foster B."/>
            <person name="Foster B."/>
            <person name="Roux S."/>
            <person name="Palaniappan K."/>
            <person name="Varghese N."/>
            <person name="Mukherjee S."/>
            <person name="Reddy T.B.K."/>
            <person name="Daum C."/>
            <person name="Copeland A."/>
            <person name="Chen I.A."/>
            <person name="Ivanova N.N."/>
            <person name="Kyrpides N.C."/>
            <person name="Shapiro N."/>
            <person name="Eloe-Fadrosh E.A."/>
            <person name="Pietrasiak N."/>
        </authorList>
    </citation>
    <scope>NUCLEOTIDE SEQUENCE</scope>
    <source>
        <strain evidence="2">UHER 2000/2452</strain>
    </source>
</reference>
<dbReference type="Gene3D" id="3.40.630.30">
    <property type="match status" value="1"/>
</dbReference>
<dbReference type="SUPFAM" id="SSF55729">
    <property type="entry name" value="Acyl-CoA N-acyltransferases (Nat)"/>
    <property type="match status" value="1"/>
</dbReference>
<evidence type="ECO:0000313" key="2">
    <source>
        <dbReference type="EMBL" id="MBW4660042.1"/>
    </source>
</evidence>
<sequence>MAVSEPILHPILHQGRSLSLRRTVPDDAPLLFQRAYQNSEFMQLFRLNDRPANVDEVRSRLETLHQQPPDSLGYLELMMVHHQHGPVGLVVLSDYAALHRRAEFLIGLFDTAHRHASYGLEASLMTLDLAFNAYAMNRVYAYTYAYNQPAQKGLTSLGFVLEGVLVQHVFDRSTEQFVDLHCYGMTVQQFRQARRLCSLAQRLLGRDITQIASRPPLPSPTPQPQFIKSGTFCWQ</sequence>
<proteinExistence type="predicted"/>
<organism evidence="2 3">
    <name type="scientific">Drouetiella hepatica Uher 2000/2452</name>
    <dbReference type="NCBI Taxonomy" id="904376"/>
    <lineage>
        <taxon>Bacteria</taxon>
        <taxon>Bacillati</taxon>
        <taxon>Cyanobacteriota</taxon>
        <taxon>Cyanophyceae</taxon>
        <taxon>Oculatellales</taxon>
        <taxon>Oculatellaceae</taxon>
        <taxon>Drouetiella</taxon>
    </lineage>
</organism>